<gene>
    <name evidence="1" type="ORF">GO988_15570</name>
</gene>
<dbReference type="EMBL" id="WQKZ01000003">
    <property type="protein sequence ID" value="MVN77752.1"/>
    <property type="molecule type" value="Genomic_DNA"/>
</dbReference>
<organism evidence="1 2">
    <name type="scientific">Hymenobacter ginkgonis</name>
    <dbReference type="NCBI Taxonomy" id="2682976"/>
    <lineage>
        <taxon>Bacteria</taxon>
        <taxon>Pseudomonadati</taxon>
        <taxon>Bacteroidota</taxon>
        <taxon>Cytophagia</taxon>
        <taxon>Cytophagales</taxon>
        <taxon>Hymenobacteraceae</taxon>
        <taxon>Hymenobacter</taxon>
    </lineage>
</organism>
<name>A0A7K1THD4_9BACT</name>
<protein>
    <submittedName>
        <fullName evidence="1">Uncharacterized protein</fullName>
    </submittedName>
</protein>
<reference evidence="1 2" key="1">
    <citation type="submission" date="2019-12" db="EMBL/GenBank/DDBJ databases">
        <title>Hymenobacter sp. HMF4947 Genome sequencing and assembly.</title>
        <authorList>
            <person name="Kang H."/>
            <person name="Cha I."/>
            <person name="Kim H."/>
            <person name="Joh K."/>
        </authorList>
    </citation>
    <scope>NUCLEOTIDE SEQUENCE [LARGE SCALE GENOMIC DNA]</scope>
    <source>
        <strain evidence="1 2">HMF4947</strain>
    </source>
</reference>
<evidence type="ECO:0000313" key="1">
    <source>
        <dbReference type="EMBL" id="MVN77752.1"/>
    </source>
</evidence>
<dbReference type="RefSeq" id="WP_157567073.1">
    <property type="nucleotide sequence ID" value="NZ_WQKZ01000003.1"/>
</dbReference>
<dbReference type="Proteomes" id="UP000441336">
    <property type="component" value="Unassembled WGS sequence"/>
</dbReference>
<accession>A0A7K1THD4</accession>
<keyword evidence="2" id="KW-1185">Reference proteome</keyword>
<dbReference type="AlphaFoldDB" id="A0A7K1THD4"/>
<sequence>MIGFQVDAGALELAEGTISMEISSPYFSLDSVPGTITYPFGLPRSPANQVRLNFPEVRADQGEKIAPLPTQLFIDGVLRWVGALVYLDYDEEKQLYAYNFVADAADLASRIDGVSLRSLDLGTVPLELVPDAPDYALPCLRNSLFYDQDKVAAYCHVVNYYRGGYQLAPGGKRSPIVPFLRLIPLLRRVLAAMDYALSGPWLDEVEAQQLIIYSDRAAEDATGNVLTEFPLNRHVPDMQLGDVLVNLQKVLGLAYDFHPVRRELRIKSLRDVVADQAYVDRAVGGLARTTAVTTDGFSLEMGLEDDELNKTLDTGWTKLVVGNGKEVISTDAGTLHVLREADPVDAGRQWLVPAVEAKGASLAFEQGDDSRCGLRLLFDRGLQGDDAANPYPLATWDLVNFLGFQVGESTLHWEGDNGLYATRHQAWFDFLERATTKERTMQFSVVDLLTLDPARKELVAGKKYLWEKISLNLSTTGRALTTAAFTYRYCRL</sequence>
<proteinExistence type="predicted"/>
<evidence type="ECO:0000313" key="2">
    <source>
        <dbReference type="Proteomes" id="UP000441336"/>
    </source>
</evidence>
<comment type="caution">
    <text evidence="1">The sequence shown here is derived from an EMBL/GenBank/DDBJ whole genome shotgun (WGS) entry which is preliminary data.</text>
</comment>